<dbReference type="Proteomes" id="UP001652660">
    <property type="component" value="Chromosome 5c"/>
</dbReference>
<feature type="region of interest" description="Disordered" evidence="1">
    <location>
        <begin position="31"/>
        <end position="138"/>
    </location>
</feature>
<accession>A0ABM4UJP0</accession>
<name>A0ABM4UJP0_COFAR</name>
<gene>
    <name evidence="3" type="primary">LOC113688869</name>
</gene>
<dbReference type="PANTHER" id="PTHR35318:SF2">
    <property type="entry name" value="OS08G0138900 PROTEIN"/>
    <property type="match status" value="1"/>
</dbReference>
<evidence type="ECO:0000256" key="1">
    <source>
        <dbReference type="SAM" id="MobiDB-lite"/>
    </source>
</evidence>
<evidence type="ECO:0000313" key="3">
    <source>
        <dbReference type="RefSeq" id="XP_071907490.1"/>
    </source>
</evidence>
<reference evidence="3" key="1">
    <citation type="submission" date="2025-08" db="UniProtKB">
        <authorList>
            <consortium name="RefSeq"/>
        </authorList>
    </citation>
    <scope>IDENTIFICATION</scope>
    <source>
        <tissue evidence="3">Leaves</tissue>
    </source>
</reference>
<organism evidence="2 3">
    <name type="scientific">Coffea arabica</name>
    <name type="common">Arabian coffee</name>
    <dbReference type="NCBI Taxonomy" id="13443"/>
    <lineage>
        <taxon>Eukaryota</taxon>
        <taxon>Viridiplantae</taxon>
        <taxon>Streptophyta</taxon>
        <taxon>Embryophyta</taxon>
        <taxon>Tracheophyta</taxon>
        <taxon>Spermatophyta</taxon>
        <taxon>Magnoliopsida</taxon>
        <taxon>eudicotyledons</taxon>
        <taxon>Gunneridae</taxon>
        <taxon>Pentapetalae</taxon>
        <taxon>asterids</taxon>
        <taxon>lamiids</taxon>
        <taxon>Gentianales</taxon>
        <taxon>Rubiaceae</taxon>
        <taxon>Ixoroideae</taxon>
        <taxon>Gardenieae complex</taxon>
        <taxon>Bertiereae - Coffeeae clade</taxon>
        <taxon>Coffeeae</taxon>
        <taxon>Coffea</taxon>
    </lineage>
</organism>
<dbReference type="PANTHER" id="PTHR35318">
    <property type="entry name" value="BNAA10G08410D PROTEIN"/>
    <property type="match status" value="1"/>
</dbReference>
<dbReference type="GeneID" id="113688869"/>
<feature type="compositionally biased region" description="Low complexity" evidence="1">
    <location>
        <begin position="49"/>
        <end position="63"/>
    </location>
</feature>
<proteinExistence type="predicted"/>
<feature type="compositionally biased region" description="Low complexity" evidence="1">
    <location>
        <begin position="103"/>
        <end position="115"/>
    </location>
</feature>
<dbReference type="RefSeq" id="XP_071907490.1">
    <property type="nucleotide sequence ID" value="XM_072051389.1"/>
</dbReference>
<keyword evidence="2" id="KW-1185">Reference proteome</keyword>
<protein>
    <submittedName>
        <fullName evidence="3">Uncharacterized protein isoform X1</fullName>
    </submittedName>
</protein>
<sequence>MRFLREFMACCGSCSSTSMVKEEARLLVASAPPPGSETCGIRGRKRGRATGTGRSGRNSSSGGEWRPSLSSICEDNVLHERNKIDHHRHHHNHQEVPITVLQSSSSSPSSSSPSSERSLKRKITSAARPRSHCPREDVSFRRPAVHAVMPTFSPAPFMF</sequence>
<evidence type="ECO:0000313" key="2">
    <source>
        <dbReference type="Proteomes" id="UP001652660"/>
    </source>
</evidence>